<feature type="region of interest" description="Disordered" evidence="1">
    <location>
        <begin position="605"/>
        <end position="692"/>
    </location>
</feature>
<comment type="caution">
    <text evidence="2">The sequence shown here is derived from an EMBL/GenBank/DDBJ whole genome shotgun (WGS) entry which is preliminary data.</text>
</comment>
<feature type="region of interest" description="Disordered" evidence="1">
    <location>
        <begin position="1"/>
        <end position="26"/>
    </location>
</feature>
<feature type="compositionally biased region" description="Acidic residues" evidence="1">
    <location>
        <begin position="627"/>
        <end position="642"/>
    </location>
</feature>
<evidence type="ECO:0000313" key="2">
    <source>
        <dbReference type="EMBL" id="GEU46023.1"/>
    </source>
</evidence>
<organism evidence="2">
    <name type="scientific">Tanacetum cinerariifolium</name>
    <name type="common">Dalmatian daisy</name>
    <name type="synonym">Chrysanthemum cinerariifolium</name>
    <dbReference type="NCBI Taxonomy" id="118510"/>
    <lineage>
        <taxon>Eukaryota</taxon>
        <taxon>Viridiplantae</taxon>
        <taxon>Streptophyta</taxon>
        <taxon>Embryophyta</taxon>
        <taxon>Tracheophyta</taxon>
        <taxon>Spermatophyta</taxon>
        <taxon>Magnoliopsida</taxon>
        <taxon>eudicotyledons</taxon>
        <taxon>Gunneridae</taxon>
        <taxon>Pentapetalae</taxon>
        <taxon>asterids</taxon>
        <taxon>campanulids</taxon>
        <taxon>Asterales</taxon>
        <taxon>Asteraceae</taxon>
        <taxon>Asteroideae</taxon>
        <taxon>Anthemideae</taxon>
        <taxon>Anthemidinae</taxon>
        <taxon>Tanacetum</taxon>
    </lineage>
</organism>
<gene>
    <name evidence="2" type="ORF">Tci_018001</name>
</gene>
<feature type="compositionally biased region" description="Basic and acidic residues" evidence="1">
    <location>
        <begin position="1"/>
        <end position="14"/>
    </location>
</feature>
<evidence type="ECO:0000256" key="1">
    <source>
        <dbReference type="SAM" id="MobiDB-lite"/>
    </source>
</evidence>
<accession>A0A6L2K981</accession>
<protein>
    <submittedName>
        <fullName evidence="2">Uncharacterized protein</fullName>
    </submittedName>
</protein>
<reference evidence="2" key="1">
    <citation type="journal article" date="2019" name="Sci. Rep.">
        <title>Draft genome of Tanacetum cinerariifolium, the natural source of mosquito coil.</title>
        <authorList>
            <person name="Yamashiro T."/>
            <person name="Shiraishi A."/>
            <person name="Satake H."/>
            <person name="Nakayama K."/>
        </authorList>
    </citation>
    <scope>NUCLEOTIDE SEQUENCE</scope>
</reference>
<sequence>MQIKESKSNEREMHTQGGTIDRGEALDASLISTSKANDNNDEEAIDARLVSKAYADDSNEAVSNNDSVIVDKKKLKSMKILENKLDSMKILKNKLESMTILHNKLKSLKLQENQPIDGLRGRLLYREEEDQEGNNSSEIETLPLFPIHGGSQHDFFGVKASNLSSDHSLRENHREEEDQEGNISLEIETLPLFHIHGVSQHDFFGVKASDLSSDHNVGGYYTARMVGPHMDITTDFPGKMQHPVDGRAWKDFDTKYLNFAVEPRNVRLGLAADGFNPFGNLSQSYSMWPVILTTYNLPSWLCVETIDVATGLQFNIRVMVLWTINGFLLELVCLGRVAKVTGSFGLLSVIRIDHQELKKVIWYVLHNSPEIDTYQAMFKSEFSNKDMKEEFPGCESNELFALACGPSQTPILVNSCVINGVTFVVHSRDERRTTQNNDICLPGPDEEMYYDGQSIDVDAPPDIIDVVDENDDIIDEEYPIPLDLADEEDLVNLDIDDGVNVVYDVECIRRIRFFTGNENADPADMGAAEVRDELRSSREWISVENYFARCDRSATLSIYMESSATREYPSLIHTFFLTHTVGGVFVNPEDKALYDEMLWVHGLGSNTPSLESQPEYGGGSGSGRCGDDEDDGKDGEDEDDSYEMLGKNGNETGLGRGGHPPSPNLISKPRPDPQWGSYRSAPLGRDAPANPL</sequence>
<dbReference type="InterPro" id="IPR004242">
    <property type="entry name" value="Transposase_21"/>
</dbReference>
<name>A0A6L2K981_TANCI</name>
<dbReference type="EMBL" id="BKCJ010002067">
    <property type="protein sequence ID" value="GEU46023.1"/>
    <property type="molecule type" value="Genomic_DNA"/>
</dbReference>
<dbReference type="AlphaFoldDB" id="A0A6L2K981"/>
<proteinExistence type="predicted"/>
<dbReference type="Pfam" id="PF02992">
    <property type="entry name" value="Transposase_21"/>
    <property type="match status" value="1"/>
</dbReference>